<dbReference type="OrthoDB" id="9789875at2"/>
<accession>A0A7J5B902</accession>
<dbReference type="InterPro" id="IPR052935">
    <property type="entry name" value="Mg2+_PAP"/>
</dbReference>
<dbReference type="PANTHER" id="PTHR28208">
    <property type="entry name" value="PHOSPHATIDATE PHOSPHATASE APP1"/>
    <property type="match status" value="1"/>
</dbReference>
<feature type="domain" description="Phosphatidate phosphatase APP1 catalytic" evidence="1">
    <location>
        <begin position="188"/>
        <end position="341"/>
    </location>
</feature>
<proteinExistence type="predicted"/>
<dbReference type="AlphaFoldDB" id="A0A7J5B902"/>
<dbReference type="InterPro" id="IPR019236">
    <property type="entry name" value="APP1_cat"/>
</dbReference>
<name>A0A7J5B902_9MICO</name>
<reference evidence="2 3" key="1">
    <citation type="submission" date="2019-09" db="EMBL/GenBank/DDBJ databases">
        <title>Phylogeny of genus Pseudoclavibacter and closely related genus.</title>
        <authorList>
            <person name="Li Y."/>
        </authorList>
    </citation>
    <scope>NUCLEOTIDE SEQUENCE [LARGE SCALE GENOMIC DNA]</scope>
    <source>
        <strain evidence="2 3">KCTC 13959</strain>
    </source>
</reference>
<keyword evidence="3" id="KW-1185">Reference proteome</keyword>
<dbReference type="GO" id="GO:0008195">
    <property type="term" value="F:phosphatidate phosphatase activity"/>
    <property type="evidence" value="ECO:0007669"/>
    <property type="project" value="InterPro"/>
</dbReference>
<dbReference type="Proteomes" id="UP000433493">
    <property type="component" value="Unassembled WGS sequence"/>
</dbReference>
<comment type="caution">
    <text evidence="2">The sequence shown here is derived from an EMBL/GenBank/DDBJ whole genome shotgun (WGS) entry which is preliminary data.</text>
</comment>
<dbReference type="Pfam" id="PF09949">
    <property type="entry name" value="APP1_cat"/>
    <property type="match status" value="1"/>
</dbReference>
<evidence type="ECO:0000259" key="1">
    <source>
        <dbReference type="Pfam" id="PF09949"/>
    </source>
</evidence>
<protein>
    <submittedName>
        <fullName evidence="2">DUF2183 domain-containing protein</fullName>
    </submittedName>
</protein>
<dbReference type="PANTHER" id="PTHR28208:SF3">
    <property type="entry name" value="PHOSPHATIDATE PHOSPHATASE APP1"/>
    <property type="match status" value="1"/>
</dbReference>
<dbReference type="EMBL" id="WBKB01000007">
    <property type="protein sequence ID" value="KAB1641894.1"/>
    <property type="molecule type" value="Genomic_DNA"/>
</dbReference>
<sequence>MFEPPVKIWFPQSWKTDRVTPKHRPRRTLGELIASIPFIRVFVNNAFRIEDSIKRFRMRRARERGHLEVVESYTGIGSTTRVRVLGRVQMIPTALRRTGRRRFPSLLRGQKEQLVRGWRSFVRVAVPYSMVKVHLNGHVHEFEADRGGIIDQTIEVSLEPGWRTIKFESADGQFSEASVFIKPAEQKVGIISDVDDTVMVTSLPRPLLAAWNTFVLDEHARAAVPGMNVLYQRLAAKFGQEATPVVYLSTGSWNVAPTLNRFLGRNLYPFGPLLLTDWGPVPQRLFRSGTDHKRANLRRLAEDFPDVKWLLIGDDGQHDEKLYGEFARDYPDSVLAIAIRQLSNTESVLAGGRASTSARWRRHHRNVPWVHGPNGAKLIQELARIGILDPDAAAAELVDLSESLADVRRAVPYPPAEISD</sequence>
<evidence type="ECO:0000313" key="2">
    <source>
        <dbReference type="EMBL" id="KAB1641894.1"/>
    </source>
</evidence>
<evidence type="ECO:0000313" key="3">
    <source>
        <dbReference type="Proteomes" id="UP000433493"/>
    </source>
</evidence>
<organism evidence="2 3">
    <name type="scientific">Gulosibacter chungangensis</name>
    <dbReference type="NCBI Taxonomy" id="979746"/>
    <lineage>
        <taxon>Bacteria</taxon>
        <taxon>Bacillati</taxon>
        <taxon>Actinomycetota</taxon>
        <taxon>Actinomycetes</taxon>
        <taxon>Micrococcales</taxon>
        <taxon>Microbacteriaceae</taxon>
        <taxon>Gulosibacter</taxon>
    </lineage>
</organism>
<gene>
    <name evidence="2" type="ORF">F8O05_11270</name>
</gene>